<keyword evidence="1" id="KW-0732">Signal</keyword>
<keyword evidence="3" id="KW-1185">Reference proteome</keyword>
<accession>A0A370GDG1</accession>
<dbReference type="Pfam" id="PF09676">
    <property type="entry name" value="TraV"/>
    <property type="match status" value="1"/>
</dbReference>
<dbReference type="RefSeq" id="WP_114834998.1">
    <property type="nucleotide sequence ID" value="NZ_LR699117.1"/>
</dbReference>
<dbReference type="EMBL" id="QQAX01000021">
    <property type="protein sequence ID" value="RDI41119.1"/>
    <property type="molecule type" value="Genomic_DNA"/>
</dbReference>
<feature type="chain" id="PRO_5016779195" evidence="1">
    <location>
        <begin position="20"/>
        <end position="135"/>
    </location>
</feature>
<dbReference type="InterPro" id="IPR014118">
    <property type="entry name" value="T4SS_TraV"/>
</dbReference>
<comment type="caution">
    <text evidence="2">The sequence shown here is derived from an EMBL/GenBank/DDBJ whole genome shotgun (WGS) entry which is preliminary data.</text>
</comment>
<evidence type="ECO:0000313" key="3">
    <source>
        <dbReference type="Proteomes" id="UP000254720"/>
    </source>
</evidence>
<dbReference type="Proteomes" id="UP000254720">
    <property type="component" value="Unassembled WGS sequence"/>
</dbReference>
<organism evidence="2 3">
    <name type="scientific">Aquicella lusitana</name>
    <dbReference type="NCBI Taxonomy" id="254246"/>
    <lineage>
        <taxon>Bacteria</taxon>
        <taxon>Pseudomonadati</taxon>
        <taxon>Pseudomonadota</taxon>
        <taxon>Gammaproteobacteria</taxon>
        <taxon>Legionellales</taxon>
        <taxon>Coxiellaceae</taxon>
        <taxon>Aquicella</taxon>
    </lineage>
</organism>
<feature type="signal peptide" evidence="1">
    <location>
        <begin position="1"/>
        <end position="19"/>
    </location>
</feature>
<gene>
    <name evidence="2" type="ORF">C8D86_12117</name>
</gene>
<dbReference type="AlphaFoldDB" id="A0A370GDG1"/>
<proteinExistence type="predicted"/>
<reference evidence="2 3" key="1">
    <citation type="submission" date="2018-07" db="EMBL/GenBank/DDBJ databases">
        <title>Genomic Encyclopedia of Type Strains, Phase IV (KMG-IV): sequencing the most valuable type-strain genomes for metagenomic binning, comparative biology and taxonomic classification.</title>
        <authorList>
            <person name="Goeker M."/>
        </authorList>
    </citation>
    <scope>NUCLEOTIDE SEQUENCE [LARGE SCALE GENOMIC DNA]</scope>
    <source>
        <strain evidence="2 3">DSM 16500</strain>
    </source>
</reference>
<protein>
    <submittedName>
        <fullName evidence="2">Conjugal transfer pilus assembly protein TraV</fullName>
    </submittedName>
</protein>
<dbReference type="NCBIfam" id="TIGR02747">
    <property type="entry name" value="TraV"/>
    <property type="match status" value="1"/>
</dbReference>
<sequence>MKRFVMVIFVLINIGLLSACTTNSSFDCPNKAGVNCRSLDQINRMVDSGQIRGRTQMDVREETKTNLVDGAEFQSFPPAPTFIPGQPIRYGETVQRIWIAPYEDTDGNYHQDSLIYAIMKGGHWIGKPVKTVRSF</sequence>
<evidence type="ECO:0000313" key="2">
    <source>
        <dbReference type="EMBL" id="RDI41119.1"/>
    </source>
</evidence>
<dbReference type="OrthoDB" id="5641150at2"/>
<evidence type="ECO:0000256" key="1">
    <source>
        <dbReference type="SAM" id="SignalP"/>
    </source>
</evidence>
<name>A0A370GDG1_9COXI</name>
<dbReference type="PROSITE" id="PS51257">
    <property type="entry name" value="PROKAR_LIPOPROTEIN"/>
    <property type="match status" value="1"/>
</dbReference>